<keyword evidence="2" id="KW-1185">Reference proteome</keyword>
<dbReference type="VEuPathDB" id="MicrosporidiaDB:VICG_02233"/>
<sequence length="189" mass="22794">LPYFEHTEPLSNIQGSYVNFESAVNPEYFNRTVRYKKRPDYGVPVIHRKLGLSSPNEKIVYQTWMRRELDKFRGFLDYYVCLKRKRCRSKGDFQPYLSKLKDENEFEQEQFLKALAEPDFTKACENIMEIYDKFFDEGYCFFESFKMARKNVRNLYERVAFENKSKLGEIIDLVLWIDADIARYQKECK</sequence>
<accession>L2GIM1</accession>
<proteinExistence type="predicted"/>
<gene>
    <name evidence="1" type="ORF">VICG_02233</name>
</gene>
<name>L2GIM1_VITCO</name>
<dbReference type="AlphaFoldDB" id="L2GIM1"/>
<feature type="non-terminal residue" evidence="1">
    <location>
        <position position="189"/>
    </location>
</feature>
<dbReference type="EMBL" id="JH370323">
    <property type="protein sequence ID" value="ELA40731.1"/>
    <property type="molecule type" value="Genomic_DNA"/>
</dbReference>
<reference evidence="2" key="1">
    <citation type="submission" date="2011-05" db="EMBL/GenBank/DDBJ databases">
        <title>The genome sequence of Vittaforma corneae strain ATCC 50505.</title>
        <authorList>
            <consortium name="The Broad Institute Genome Sequencing Platform"/>
            <person name="Cuomo C."/>
            <person name="Didier E."/>
            <person name="Bowers L."/>
            <person name="Young S.K."/>
            <person name="Zeng Q."/>
            <person name="Gargeya S."/>
            <person name="Fitzgerald M."/>
            <person name="Haas B."/>
            <person name="Abouelleil A."/>
            <person name="Alvarado L."/>
            <person name="Arachchi H.M."/>
            <person name="Berlin A."/>
            <person name="Chapman S.B."/>
            <person name="Gearin G."/>
            <person name="Goldberg J."/>
            <person name="Griggs A."/>
            <person name="Gujja S."/>
            <person name="Hansen M."/>
            <person name="Heiman D."/>
            <person name="Howarth C."/>
            <person name="Larimer J."/>
            <person name="Lui A."/>
            <person name="MacDonald P.J.P."/>
            <person name="McCowen C."/>
            <person name="Montmayeur A."/>
            <person name="Murphy C."/>
            <person name="Neiman D."/>
            <person name="Pearson M."/>
            <person name="Priest M."/>
            <person name="Roberts A."/>
            <person name="Saif S."/>
            <person name="Shea T."/>
            <person name="Sisk P."/>
            <person name="Stolte C."/>
            <person name="Sykes S."/>
            <person name="Wortman J."/>
            <person name="Nusbaum C."/>
            <person name="Birren B."/>
        </authorList>
    </citation>
    <scope>NUCLEOTIDE SEQUENCE [LARGE SCALE GENOMIC DNA]</scope>
    <source>
        <strain evidence="2">ATCC 50505</strain>
    </source>
</reference>
<feature type="non-terminal residue" evidence="1">
    <location>
        <position position="1"/>
    </location>
</feature>
<dbReference type="GeneID" id="19882942"/>
<organism evidence="1 2">
    <name type="scientific">Vittaforma corneae (strain ATCC 50505)</name>
    <name type="common">Microsporidian parasite</name>
    <name type="synonym">Nosema corneum</name>
    <dbReference type="NCBI Taxonomy" id="993615"/>
    <lineage>
        <taxon>Eukaryota</taxon>
        <taxon>Fungi</taxon>
        <taxon>Fungi incertae sedis</taxon>
        <taxon>Microsporidia</taxon>
        <taxon>Nosematidae</taxon>
        <taxon>Vittaforma</taxon>
    </lineage>
</organism>
<dbReference type="RefSeq" id="XP_007605677.1">
    <property type="nucleotide sequence ID" value="XM_007605615.1"/>
</dbReference>
<dbReference type="HOGENOM" id="CLU_1647853_0_0_1"/>
<dbReference type="InParanoid" id="L2GIM1"/>
<evidence type="ECO:0000313" key="1">
    <source>
        <dbReference type="EMBL" id="ELA40731.1"/>
    </source>
</evidence>
<dbReference type="Proteomes" id="UP000011082">
    <property type="component" value="Unassembled WGS sequence"/>
</dbReference>
<evidence type="ECO:0000313" key="2">
    <source>
        <dbReference type="Proteomes" id="UP000011082"/>
    </source>
</evidence>
<protein>
    <submittedName>
        <fullName evidence="1">Uncharacterized protein</fullName>
    </submittedName>
</protein>